<sequence length="127" mass="14605">MKYSFTRILSIGVGVAIVVALLLLFFFNPETTPIYPRCPSRLLTGYQCAGCGSLRATHALLHGRLLQAWHYNPILFLGMPLVFFLLAIERLRHRHAWAERIYLRCNRPLFIGVLILITIAWTIIRNL</sequence>
<dbReference type="GeneID" id="93364933"/>
<evidence type="ECO:0000313" key="2">
    <source>
        <dbReference type="EMBL" id="EEN83470.1"/>
    </source>
</evidence>
<feature type="transmembrane region" description="Helical" evidence="1">
    <location>
        <begin position="7"/>
        <end position="27"/>
    </location>
</feature>
<comment type="caution">
    <text evidence="2">The sequence shown here is derived from an EMBL/GenBank/DDBJ whole genome shotgun (WGS) entry which is preliminary data.</text>
</comment>
<keyword evidence="1" id="KW-0812">Transmembrane</keyword>
<dbReference type="Proteomes" id="UP000004295">
    <property type="component" value="Unassembled WGS sequence"/>
</dbReference>
<dbReference type="Pfam" id="PF10825">
    <property type="entry name" value="DUF2752"/>
    <property type="match status" value="1"/>
</dbReference>
<name>C3J8U1_POREA</name>
<feature type="transmembrane region" description="Helical" evidence="1">
    <location>
        <begin position="69"/>
        <end position="88"/>
    </location>
</feature>
<keyword evidence="1" id="KW-0472">Membrane</keyword>
<keyword evidence="3" id="KW-1185">Reference proteome</keyword>
<evidence type="ECO:0000313" key="3">
    <source>
        <dbReference type="Proteomes" id="UP000004295"/>
    </source>
</evidence>
<dbReference type="STRING" id="553175.POREN0001_0611"/>
<evidence type="ECO:0000256" key="1">
    <source>
        <dbReference type="SAM" id="Phobius"/>
    </source>
</evidence>
<keyword evidence="1" id="KW-1133">Transmembrane helix</keyword>
<dbReference type="EMBL" id="ACNN01000007">
    <property type="protein sequence ID" value="EEN83470.1"/>
    <property type="molecule type" value="Genomic_DNA"/>
</dbReference>
<proteinExistence type="predicted"/>
<dbReference type="eggNOG" id="ENOG5033A4V">
    <property type="taxonomic scope" value="Bacteria"/>
</dbReference>
<evidence type="ECO:0008006" key="4">
    <source>
        <dbReference type="Google" id="ProtNLM"/>
    </source>
</evidence>
<dbReference type="AlphaFoldDB" id="C3J8U1"/>
<dbReference type="RefSeq" id="WP_004332583.1">
    <property type="nucleotide sequence ID" value="NZ_ACNN01000007.1"/>
</dbReference>
<reference evidence="2 3" key="1">
    <citation type="submission" date="2009-04" db="EMBL/GenBank/DDBJ databases">
        <authorList>
            <person name="Sebastian Y."/>
            <person name="Madupu R."/>
            <person name="Durkin A.S."/>
            <person name="Torralba M."/>
            <person name="Methe B."/>
            <person name="Sutton G.G."/>
            <person name="Strausberg R.L."/>
            <person name="Nelson K.E."/>
        </authorList>
    </citation>
    <scope>NUCLEOTIDE SEQUENCE [LARGE SCALE GENOMIC DNA]</scope>
    <source>
        <strain evidence="3">ATCC 35406 / BCRC 14492 / JCM 8526 / NCTC 13058 / HG 370</strain>
    </source>
</reference>
<accession>C3J8U1</accession>
<dbReference type="InterPro" id="IPR021215">
    <property type="entry name" value="DUF2752"/>
</dbReference>
<protein>
    <recommendedName>
        <fullName evidence="4">DUF2752 domain-containing protein</fullName>
    </recommendedName>
</protein>
<feature type="transmembrane region" description="Helical" evidence="1">
    <location>
        <begin position="108"/>
        <end position="124"/>
    </location>
</feature>
<gene>
    <name evidence="2" type="ORF">POREN0001_0611</name>
</gene>
<organism evidence="2 3">
    <name type="scientific">Porphyromonas endodontalis (strain ATCC 35406 / DSM 24491 / JCM 8526 / CCUG 16442 / BCRC 14492 / NCTC 13058 / HG 370)</name>
    <name type="common">Bacteroides endodontalis</name>
    <dbReference type="NCBI Taxonomy" id="553175"/>
    <lineage>
        <taxon>Bacteria</taxon>
        <taxon>Pseudomonadati</taxon>
        <taxon>Bacteroidota</taxon>
        <taxon>Bacteroidia</taxon>
        <taxon>Bacteroidales</taxon>
        <taxon>Porphyromonadaceae</taxon>
        <taxon>Porphyromonas</taxon>
    </lineage>
</organism>